<dbReference type="PANTHER" id="PTHR24329:SF543">
    <property type="entry name" value="FI01017P-RELATED"/>
    <property type="match status" value="1"/>
</dbReference>
<protein>
    <recommendedName>
        <fullName evidence="7">Homeobox domain-containing protein</fullName>
    </recommendedName>
</protein>
<evidence type="ECO:0000259" key="7">
    <source>
        <dbReference type="PROSITE" id="PS50071"/>
    </source>
</evidence>
<evidence type="ECO:0000313" key="8">
    <source>
        <dbReference type="EMBL" id="CAH1643488.1"/>
    </source>
</evidence>
<feature type="domain" description="Homeobox" evidence="7">
    <location>
        <begin position="53"/>
        <end position="106"/>
    </location>
</feature>
<keyword evidence="2 5" id="KW-0238">DNA-binding</keyword>
<evidence type="ECO:0000256" key="3">
    <source>
        <dbReference type="ARBA" id="ARBA00023155"/>
    </source>
</evidence>
<dbReference type="FunFam" id="1.10.10.60:FF:000679">
    <property type="entry name" value="Homeobox protein aristaless"/>
    <property type="match status" value="1"/>
</dbReference>
<dbReference type="InterPro" id="IPR050649">
    <property type="entry name" value="Paired_Homeobox_TFs"/>
</dbReference>
<feature type="DNA-binding region" description="Homeobox" evidence="5">
    <location>
        <begin position="55"/>
        <end position="107"/>
    </location>
</feature>
<evidence type="ECO:0000256" key="2">
    <source>
        <dbReference type="ARBA" id="ARBA00023125"/>
    </source>
</evidence>
<dbReference type="GO" id="GO:0000977">
    <property type="term" value="F:RNA polymerase II transcription regulatory region sequence-specific DNA binding"/>
    <property type="evidence" value="ECO:0007669"/>
    <property type="project" value="TreeGrafter"/>
</dbReference>
<sequence length="276" mass="31439">MYVCEGAGAGSRYECAFEPGHHMEQPPFDDHMFGEFGKEHHVQVVVGEISELTTFTAYQLEELERAFERAPYPDVFAREELALKLNLSESRVQVWFQNRRAKWPFPQNGLPAPSDSWSYQHPYEISSHHLLSSSSAGYPSFNTQPAAYSYTTVLNGHDGQMFAPRHSYEYGEGSPPPLGVRDYPMMAAHSPQMEAHSHDEKLEYRSHEHEDKYPACALQEEPPRYAAPGEEYDKCALVAHDKHYEMERHSDLTQPVVVKMEPSSGQAYTTLPPFLN</sequence>
<reference evidence="8" key="1">
    <citation type="submission" date="2022-02" db="EMBL/GenBank/DDBJ databases">
        <authorList>
            <person name="King R."/>
        </authorList>
    </citation>
    <scope>NUCLEOTIDE SEQUENCE</scope>
</reference>
<organism evidence="8 9">
    <name type="scientific">Spodoptera littoralis</name>
    <name type="common">Egyptian cotton leafworm</name>
    <dbReference type="NCBI Taxonomy" id="7109"/>
    <lineage>
        <taxon>Eukaryota</taxon>
        <taxon>Metazoa</taxon>
        <taxon>Ecdysozoa</taxon>
        <taxon>Arthropoda</taxon>
        <taxon>Hexapoda</taxon>
        <taxon>Insecta</taxon>
        <taxon>Pterygota</taxon>
        <taxon>Neoptera</taxon>
        <taxon>Endopterygota</taxon>
        <taxon>Lepidoptera</taxon>
        <taxon>Glossata</taxon>
        <taxon>Ditrysia</taxon>
        <taxon>Noctuoidea</taxon>
        <taxon>Noctuidae</taxon>
        <taxon>Amphipyrinae</taxon>
        <taxon>Spodoptera</taxon>
    </lineage>
</organism>
<dbReference type="PROSITE" id="PS50071">
    <property type="entry name" value="HOMEOBOX_2"/>
    <property type="match status" value="1"/>
</dbReference>
<dbReference type="GO" id="GO:0000981">
    <property type="term" value="F:DNA-binding transcription factor activity, RNA polymerase II-specific"/>
    <property type="evidence" value="ECO:0007669"/>
    <property type="project" value="TreeGrafter"/>
</dbReference>
<dbReference type="InterPro" id="IPR009057">
    <property type="entry name" value="Homeodomain-like_sf"/>
</dbReference>
<dbReference type="Pfam" id="PF00046">
    <property type="entry name" value="Homeodomain"/>
    <property type="match status" value="1"/>
</dbReference>
<proteinExistence type="predicted"/>
<comment type="subcellular location">
    <subcellularLocation>
        <location evidence="1 5 6">Nucleus</location>
    </subcellularLocation>
</comment>
<dbReference type="GO" id="GO:0005634">
    <property type="term" value="C:nucleus"/>
    <property type="evidence" value="ECO:0007669"/>
    <property type="project" value="UniProtKB-SubCell"/>
</dbReference>
<keyword evidence="9" id="KW-1185">Reference proteome</keyword>
<dbReference type="PANTHER" id="PTHR24329">
    <property type="entry name" value="HOMEOBOX PROTEIN ARISTALESS"/>
    <property type="match status" value="1"/>
</dbReference>
<dbReference type="Gene3D" id="1.10.10.60">
    <property type="entry name" value="Homeodomain-like"/>
    <property type="match status" value="1"/>
</dbReference>
<evidence type="ECO:0000256" key="1">
    <source>
        <dbReference type="ARBA" id="ARBA00004123"/>
    </source>
</evidence>
<dbReference type="EMBL" id="LR824534">
    <property type="protein sequence ID" value="CAH1643488.1"/>
    <property type="molecule type" value="Genomic_DNA"/>
</dbReference>
<keyword evidence="4 5" id="KW-0539">Nucleus</keyword>
<dbReference type="AlphaFoldDB" id="A0A9P0N5T4"/>
<dbReference type="Proteomes" id="UP001153321">
    <property type="component" value="Chromosome 3"/>
</dbReference>
<gene>
    <name evidence="8" type="ORF">SPLIT_LOCUS8843</name>
</gene>
<name>A0A9P0N5T4_SPOLI</name>
<dbReference type="CDD" id="cd00086">
    <property type="entry name" value="homeodomain"/>
    <property type="match status" value="1"/>
</dbReference>
<evidence type="ECO:0000256" key="4">
    <source>
        <dbReference type="ARBA" id="ARBA00023242"/>
    </source>
</evidence>
<keyword evidence="3 5" id="KW-0371">Homeobox</keyword>
<accession>A0A9P0N5T4</accession>
<dbReference type="InterPro" id="IPR001356">
    <property type="entry name" value="HD"/>
</dbReference>
<evidence type="ECO:0000256" key="6">
    <source>
        <dbReference type="RuleBase" id="RU000682"/>
    </source>
</evidence>
<dbReference type="SMART" id="SM00389">
    <property type="entry name" value="HOX"/>
    <property type="match status" value="1"/>
</dbReference>
<evidence type="ECO:0000313" key="9">
    <source>
        <dbReference type="Proteomes" id="UP001153321"/>
    </source>
</evidence>
<evidence type="ECO:0000256" key="5">
    <source>
        <dbReference type="PROSITE-ProRule" id="PRU00108"/>
    </source>
</evidence>
<dbReference type="SUPFAM" id="SSF46689">
    <property type="entry name" value="Homeodomain-like"/>
    <property type="match status" value="1"/>
</dbReference>